<organism evidence="3 4">
    <name type="scientific">Paenibacillus pasadenensis</name>
    <dbReference type="NCBI Taxonomy" id="217090"/>
    <lineage>
        <taxon>Bacteria</taxon>
        <taxon>Bacillati</taxon>
        <taxon>Bacillota</taxon>
        <taxon>Bacilli</taxon>
        <taxon>Bacillales</taxon>
        <taxon>Paenibacillaceae</taxon>
        <taxon>Paenibacillus</taxon>
    </lineage>
</organism>
<protein>
    <submittedName>
        <fullName evidence="3">Transcriptional regulator, MerR family</fullName>
    </submittedName>
</protein>
<dbReference type="Gene3D" id="1.10.1660.10">
    <property type="match status" value="1"/>
</dbReference>
<dbReference type="CDD" id="cd01109">
    <property type="entry name" value="HTH_YyaN"/>
    <property type="match status" value="1"/>
</dbReference>
<dbReference type="RefSeq" id="WP_101808972.1">
    <property type="nucleotide sequence ID" value="NZ_NFEZ01000004.1"/>
</dbReference>
<gene>
    <name evidence="3" type="ORF">B8V81_3876</name>
</gene>
<comment type="caution">
    <text evidence="3">The sequence shown here is derived from an EMBL/GenBank/DDBJ whole genome shotgun (WGS) entry which is preliminary data.</text>
</comment>
<dbReference type="PANTHER" id="PTHR30204:SF82">
    <property type="entry name" value="TRANSCRIPTIONAL REGULATOR, MERR FAMILY"/>
    <property type="match status" value="1"/>
</dbReference>
<dbReference type="SUPFAM" id="SSF46955">
    <property type="entry name" value="Putative DNA-binding domain"/>
    <property type="match status" value="1"/>
</dbReference>
<dbReference type="GO" id="GO:0003700">
    <property type="term" value="F:DNA-binding transcription factor activity"/>
    <property type="evidence" value="ECO:0007669"/>
    <property type="project" value="InterPro"/>
</dbReference>
<dbReference type="GO" id="GO:0003677">
    <property type="term" value="F:DNA binding"/>
    <property type="evidence" value="ECO:0007669"/>
    <property type="project" value="UniProtKB-KW"/>
</dbReference>
<dbReference type="InterPro" id="IPR009061">
    <property type="entry name" value="DNA-bd_dom_put_sf"/>
</dbReference>
<reference evidence="3 4" key="1">
    <citation type="submission" date="2017-05" db="EMBL/GenBank/DDBJ databases">
        <title>Functional genome analysis of Paenibacillus pasadenensis strain R16: insights on endophytic life style and antifungal activity.</title>
        <authorList>
            <person name="Passera A."/>
            <person name="Marcolungo L."/>
            <person name="Casati P."/>
            <person name="Brasca M."/>
            <person name="Quaglino F."/>
            <person name="Delledonne M."/>
        </authorList>
    </citation>
    <scope>NUCLEOTIDE SEQUENCE [LARGE SCALE GENOMIC DNA]</scope>
    <source>
        <strain evidence="3 4">R16</strain>
    </source>
</reference>
<evidence type="ECO:0000256" key="1">
    <source>
        <dbReference type="ARBA" id="ARBA00023125"/>
    </source>
</evidence>
<dbReference type="EMBL" id="NFEZ01000004">
    <property type="protein sequence ID" value="PLT45445.1"/>
    <property type="molecule type" value="Genomic_DNA"/>
</dbReference>
<dbReference type="PANTHER" id="PTHR30204">
    <property type="entry name" value="REDOX-CYCLING DRUG-SENSING TRANSCRIPTIONAL ACTIVATOR SOXR"/>
    <property type="match status" value="1"/>
</dbReference>
<dbReference type="InterPro" id="IPR000551">
    <property type="entry name" value="MerR-type_HTH_dom"/>
</dbReference>
<dbReference type="SMART" id="SM00422">
    <property type="entry name" value="HTH_MERR"/>
    <property type="match status" value="1"/>
</dbReference>
<proteinExistence type="predicted"/>
<name>A0A2N5N526_9BACL</name>
<evidence type="ECO:0000313" key="3">
    <source>
        <dbReference type="EMBL" id="PLT45445.1"/>
    </source>
</evidence>
<sequence length="128" mass="14945">MDYTIKQVSERLGLPVSTLRYYDKEGLMPLLERTDYGTRQYSETDICWLELVCCLKNNGMPLNEIKDFMGLCLEGASTCEQRKIMLEKHKEHVLQQIDSLTRSLDMINYKLDHYDEIGIFHIDAPVHS</sequence>
<dbReference type="Proteomes" id="UP000234789">
    <property type="component" value="Unassembled WGS sequence"/>
</dbReference>
<dbReference type="InterPro" id="IPR047057">
    <property type="entry name" value="MerR_fam"/>
</dbReference>
<evidence type="ECO:0000313" key="4">
    <source>
        <dbReference type="Proteomes" id="UP000234789"/>
    </source>
</evidence>
<dbReference type="AlphaFoldDB" id="A0A2N5N526"/>
<evidence type="ECO:0000259" key="2">
    <source>
        <dbReference type="PROSITE" id="PS50937"/>
    </source>
</evidence>
<feature type="domain" description="HTH merR-type" evidence="2">
    <location>
        <begin position="1"/>
        <end position="71"/>
    </location>
</feature>
<keyword evidence="1" id="KW-0238">DNA-binding</keyword>
<dbReference type="Pfam" id="PF13411">
    <property type="entry name" value="MerR_1"/>
    <property type="match status" value="1"/>
</dbReference>
<dbReference type="PROSITE" id="PS50937">
    <property type="entry name" value="HTH_MERR_2"/>
    <property type="match status" value="1"/>
</dbReference>
<accession>A0A2N5N526</accession>
<keyword evidence="4" id="KW-1185">Reference proteome</keyword>